<sequence>MSMQLFSGNRQPLPSEPTKEPEIITWPVQRRKMRHKTGHRPTWIEIRNVASRAVDDALRTHTVEKIIDIVRKPARSAGLKASRNKGDKDAQLKREYHNMVLDLLEVLKKQAGQAQASGKTPSEVPKSKMKHRQQADSKGFSRLYLNQAPVFDAGPDPSKSSNHAAGEGERTEDQRELSFGRVKQSSDDSISMEWVIVEEELYSGWVSVNANGC</sequence>
<evidence type="ECO:0000313" key="2">
    <source>
        <dbReference type="EMBL" id="KAK4120663.1"/>
    </source>
</evidence>
<dbReference type="RefSeq" id="XP_062644434.1">
    <property type="nucleotide sequence ID" value="XM_062795724.1"/>
</dbReference>
<gene>
    <name evidence="2" type="ORF">N657DRAFT_674080</name>
</gene>
<evidence type="ECO:0000256" key="1">
    <source>
        <dbReference type="SAM" id="MobiDB-lite"/>
    </source>
</evidence>
<reference evidence="2" key="1">
    <citation type="journal article" date="2023" name="Mol. Phylogenet. Evol.">
        <title>Genome-scale phylogeny and comparative genomics of the fungal order Sordariales.</title>
        <authorList>
            <person name="Hensen N."/>
            <person name="Bonometti L."/>
            <person name="Westerberg I."/>
            <person name="Brannstrom I.O."/>
            <person name="Guillou S."/>
            <person name="Cros-Aarteil S."/>
            <person name="Calhoun S."/>
            <person name="Haridas S."/>
            <person name="Kuo A."/>
            <person name="Mondo S."/>
            <person name="Pangilinan J."/>
            <person name="Riley R."/>
            <person name="LaButti K."/>
            <person name="Andreopoulos B."/>
            <person name="Lipzen A."/>
            <person name="Chen C."/>
            <person name="Yan M."/>
            <person name="Daum C."/>
            <person name="Ng V."/>
            <person name="Clum A."/>
            <person name="Steindorff A."/>
            <person name="Ohm R.A."/>
            <person name="Martin F."/>
            <person name="Silar P."/>
            <person name="Natvig D.O."/>
            <person name="Lalanne C."/>
            <person name="Gautier V."/>
            <person name="Ament-Velasquez S.L."/>
            <person name="Kruys A."/>
            <person name="Hutchinson M.I."/>
            <person name="Powell A.J."/>
            <person name="Barry K."/>
            <person name="Miller A.N."/>
            <person name="Grigoriev I.V."/>
            <person name="Debuchy R."/>
            <person name="Gladieux P."/>
            <person name="Hiltunen Thoren M."/>
            <person name="Johannesson H."/>
        </authorList>
    </citation>
    <scope>NUCLEOTIDE SEQUENCE</scope>
    <source>
        <strain evidence="2">CBS 731.68</strain>
    </source>
</reference>
<reference evidence="2" key="2">
    <citation type="submission" date="2023-05" db="EMBL/GenBank/DDBJ databases">
        <authorList>
            <consortium name="Lawrence Berkeley National Laboratory"/>
            <person name="Steindorff A."/>
            <person name="Hensen N."/>
            <person name="Bonometti L."/>
            <person name="Westerberg I."/>
            <person name="Brannstrom I.O."/>
            <person name="Guillou S."/>
            <person name="Cros-Aarteil S."/>
            <person name="Calhoun S."/>
            <person name="Haridas S."/>
            <person name="Kuo A."/>
            <person name="Mondo S."/>
            <person name="Pangilinan J."/>
            <person name="Riley R."/>
            <person name="Labutti K."/>
            <person name="Andreopoulos B."/>
            <person name="Lipzen A."/>
            <person name="Chen C."/>
            <person name="Yanf M."/>
            <person name="Daum C."/>
            <person name="Ng V."/>
            <person name="Clum A."/>
            <person name="Ohm R."/>
            <person name="Martin F."/>
            <person name="Silar P."/>
            <person name="Natvig D."/>
            <person name="Lalanne C."/>
            <person name="Gautier V."/>
            <person name="Ament-Velasquez S.L."/>
            <person name="Kruys A."/>
            <person name="Hutchinson M.I."/>
            <person name="Powell A.J."/>
            <person name="Barry K."/>
            <person name="Miller A.N."/>
            <person name="Grigoriev I.V."/>
            <person name="Debuchy R."/>
            <person name="Gladieux P."/>
            <person name="Thoren M.H."/>
            <person name="Johannesson H."/>
        </authorList>
    </citation>
    <scope>NUCLEOTIDE SEQUENCE</scope>
    <source>
        <strain evidence="2">CBS 731.68</strain>
    </source>
</reference>
<organism evidence="2 3">
    <name type="scientific">Parathielavia appendiculata</name>
    <dbReference type="NCBI Taxonomy" id="2587402"/>
    <lineage>
        <taxon>Eukaryota</taxon>
        <taxon>Fungi</taxon>
        <taxon>Dikarya</taxon>
        <taxon>Ascomycota</taxon>
        <taxon>Pezizomycotina</taxon>
        <taxon>Sordariomycetes</taxon>
        <taxon>Sordariomycetidae</taxon>
        <taxon>Sordariales</taxon>
        <taxon>Chaetomiaceae</taxon>
        <taxon>Parathielavia</taxon>
    </lineage>
</organism>
<protein>
    <submittedName>
        <fullName evidence="2">Uncharacterized protein</fullName>
    </submittedName>
</protein>
<dbReference type="Proteomes" id="UP001302602">
    <property type="component" value="Unassembled WGS sequence"/>
</dbReference>
<dbReference type="EMBL" id="MU853237">
    <property type="protein sequence ID" value="KAK4120663.1"/>
    <property type="molecule type" value="Genomic_DNA"/>
</dbReference>
<name>A0AAN6TU17_9PEZI</name>
<feature type="region of interest" description="Disordered" evidence="1">
    <location>
        <begin position="150"/>
        <end position="187"/>
    </location>
</feature>
<dbReference type="AlphaFoldDB" id="A0AAN6TU17"/>
<accession>A0AAN6TU17</accession>
<evidence type="ECO:0000313" key="3">
    <source>
        <dbReference type="Proteomes" id="UP001302602"/>
    </source>
</evidence>
<keyword evidence="3" id="KW-1185">Reference proteome</keyword>
<feature type="compositionally biased region" description="Basic and acidic residues" evidence="1">
    <location>
        <begin position="166"/>
        <end position="178"/>
    </location>
</feature>
<dbReference type="GeneID" id="87832492"/>
<proteinExistence type="predicted"/>
<feature type="region of interest" description="Disordered" evidence="1">
    <location>
        <begin position="112"/>
        <end position="136"/>
    </location>
</feature>
<comment type="caution">
    <text evidence="2">The sequence shown here is derived from an EMBL/GenBank/DDBJ whole genome shotgun (WGS) entry which is preliminary data.</text>
</comment>